<dbReference type="EC" id="3.4.24.-" evidence="9"/>
<dbReference type="Gene3D" id="1.25.40.10">
    <property type="entry name" value="Tetratricopeptide repeat domain"/>
    <property type="match status" value="1"/>
</dbReference>
<sequence>MRRVQVIGAMVMLCAALLAAAPLRAASLLRDADIEYALTELAKPVLHAAGLSPSQVKILVVHDGTLNAFVVDTQAIFIHSGLILKLDSAAALQAVIAHEAAHITNGHISRRLSNFRSARTAAGIGMALAAAAAASGGGKAAAGLAIGSQSSAMRLFFAHTRAEESSADISSVRYLVRAGIDPQGAMDVQELFRGQDVLSEARQDPYMRTHPMNSDRRRALAGLVASVSKKTAPNPTADYWFDRAKGKLSAFLRAPGWTLRRADDSVSKDIAHMRRAVAYHRQSDLNRATKEIDAALALRRNDALYLDLKGQILLESRQYKSATSVYASAAKLAGNHPLILSGYGRALLAAGQPGQALKVLEAARARDFRDPRLLRDLAVAYAKTGNNGMASVVTAERYALQGDLKNAAIHAKRAEALLPRGSGPWNRAMDVLHAAQQAKRR</sequence>
<evidence type="ECO:0000256" key="3">
    <source>
        <dbReference type="ARBA" id="ARBA00022723"/>
    </source>
</evidence>
<feature type="signal peptide" evidence="7">
    <location>
        <begin position="1"/>
        <end position="25"/>
    </location>
</feature>
<dbReference type="PANTHER" id="PTHR22726">
    <property type="entry name" value="METALLOENDOPEPTIDASE OMA1"/>
    <property type="match status" value="1"/>
</dbReference>
<dbReference type="GO" id="GO:0008237">
    <property type="term" value="F:metallopeptidase activity"/>
    <property type="evidence" value="ECO:0007669"/>
    <property type="project" value="UniProtKB-KW"/>
</dbReference>
<keyword evidence="7" id="KW-0732">Signal</keyword>
<dbReference type="RefSeq" id="WP_326297926.1">
    <property type="nucleotide sequence ID" value="NZ_JAYLLH010000018.1"/>
</dbReference>
<organism evidence="9 10">
    <name type="scientific">Mesobacterium hydrothermale</name>
    <dbReference type="NCBI Taxonomy" id="3111907"/>
    <lineage>
        <taxon>Bacteria</taxon>
        <taxon>Pseudomonadati</taxon>
        <taxon>Pseudomonadota</taxon>
        <taxon>Alphaproteobacteria</taxon>
        <taxon>Rhodobacterales</taxon>
        <taxon>Roseobacteraceae</taxon>
        <taxon>Mesobacterium</taxon>
    </lineage>
</organism>
<evidence type="ECO:0000256" key="4">
    <source>
        <dbReference type="ARBA" id="ARBA00022801"/>
    </source>
</evidence>
<keyword evidence="10" id="KW-1185">Reference proteome</keyword>
<dbReference type="Pfam" id="PF14559">
    <property type="entry name" value="TPR_19"/>
    <property type="match status" value="1"/>
</dbReference>
<accession>A0ABU6HIA8</accession>
<dbReference type="Proteomes" id="UP001348149">
    <property type="component" value="Unassembled WGS sequence"/>
</dbReference>
<evidence type="ECO:0000313" key="9">
    <source>
        <dbReference type="EMBL" id="MEC3862188.1"/>
    </source>
</evidence>
<gene>
    <name evidence="9" type="ORF">VK792_12915</name>
</gene>
<evidence type="ECO:0000259" key="8">
    <source>
        <dbReference type="Pfam" id="PF01435"/>
    </source>
</evidence>
<proteinExistence type="predicted"/>
<comment type="cofactor">
    <cofactor evidence="1">
        <name>Zn(2+)</name>
        <dbReference type="ChEBI" id="CHEBI:29105"/>
    </cofactor>
</comment>
<keyword evidence="6 9" id="KW-0482">Metalloprotease</keyword>
<dbReference type="Pfam" id="PF01435">
    <property type="entry name" value="Peptidase_M48"/>
    <property type="match status" value="1"/>
</dbReference>
<evidence type="ECO:0000256" key="2">
    <source>
        <dbReference type="ARBA" id="ARBA00022670"/>
    </source>
</evidence>
<feature type="domain" description="Peptidase M48" evidence="8">
    <location>
        <begin position="38"/>
        <end position="222"/>
    </location>
</feature>
<reference evidence="9 10" key="1">
    <citation type="submission" date="2024-01" db="EMBL/GenBank/DDBJ databases">
        <title>Mesobacterium rodlantinim sp. nov., isolated from shallow sea hydrothermal systems off Kueishantao Island.</title>
        <authorList>
            <person name="Su Z."/>
            <person name="Tang K."/>
        </authorList>
    </citation>
    <scope>NUCLEOTIDE SEQUENCE [LARGE SCALE GENOMIC DNA]</scope>
    <source>
        <strain evidence="9 10">TK19101</strain>
    </source>
</reference>
<keyword evidence="5" id="KW-0862">Zinc</keyword>
<evidence type="ECO:0000313" key="10">
    <source>
        <dbReference type="Proteomes" id="UP001348149"/>
    </source>
</evidence>
<dbReference type="InterPro" id="IPR011990">
    <property type="entry name" value="TPR-like_helical_dom_sf"/>
</dbReference>
<dbReference type="PANTHER" id="PTHR22726:SF1">
    <property type="entry name" value="METALLOENDOPEPTIDASE OMA1, MITOCHONDRIAL"/>
    <property type="match status" value="1"/>
</dbReference>
<dbReference type="InterPro" id="IPR001915">
    <property type="entry name" value="Peptidase_M48"/>
</dbReference>
<dbReference type="EMBL" id="JAYLLH010000018">
    <property type="protein sequence ID" value="MEC3862188.1"/>
    <property type="molecule type" value="Genomic_DNA"/>
</dbReference>
<keyword evidence="4 9" id="KW-0378">Hydrolase</keyword>
<name>A0ABU6HIA8_9RHOB</name>
<evidence type="ECO:0000256" key="1">
    <source>
        <dbReference type="ARBA" id="ARBA00001947"/>
    </source>
</evidence>
<dbReference type="CDD" id="cd07324">
    <property type="entry name" value="M48C_Oma1-like"/>
    <property type="match status" value="1"/>
</dbReference>
<dbReference type="InterPro" id="IPR051156">
    <property type="entry name" value="Mito/Outer_Membr_Metalloprot"/>
</dbReference>
<keyword evidence="3" id="KW-0479">Metal-binding</keyword>
<dbReference type="Gene3D" id="3.30.2010.10">
    <property type="entry name" value="Metalloproteases ('zincins'), catalytic domain"/>
    <property type="match status" value="1"/>
</dbReference>
<dbReference type="SUPFAM" id="SSF48452">
    <property type="entry name" value="TPR-like"/>
    <property type="match status" value="1"/>
</dbReference>
<comment type="caution">
    <text evidence="9">The sequence shown here is derived from an EMBL/GenBank/DDBJ whole genome shotgun (WGS) entry which is preliminary data.</text>
</comment>
<feature type="chain" id="PRO_5045805158" evidence="7">
    <location>
        <begin position="26"/>
        <end position="441"/>
    </location>
</feature>
<evidence type="ECO:0000256" key="6">
    <source>
        <dbReference type="ARBA" id="ARBA00023049"/>
    </source>
</evidence>
<evidence type="ECO:0000256" key="7">
    <source>
        <dbReference type="SAM" id="SignalP"/>
    </source>
</evidence>
<evidence type="ECO:0000256" key="5">
    <source>
        <dbReference type="ARBA" id="ARBA00022833"/>
    </source>
</evidence>
<keyword evidence="2" id="KW-0645">Protease</keyword>
<protein>
    <submittedName>
        <fullName evidence="9">M48 family metalloprotease</fullName>
        <ecNumber evidence="9">3.4.24.-</ecNumber>
    </submittedName>
</protein>